<accession>A0A9N7Z791</accession>
<dbReference type="Proteomes" id="UP001153269">
    <property type="component" value="Unassembled WGS sequence"/>
</dbReference>
<organism evidence="2 3">
    <name type="scientific">Pleuronectes platessa</name>
    <name type="common">European plaice</name>
    <dbReference type="NCBI Taxonomy" id="8262"/>
    <lineage>
        <taxon>Eukaryota</taxon>
        <taxon>Metazoa</taxon>
        <taxon>Chordata</taxon>
        <taxon>Craniata</taxon>
        <taxon>Vertebrata</taxon>
        <taxon>Euteleostomi</taxon>
        <taxon>Actinopterygii</taxon>
        <taxon>Neopterygii</taxon>
        <taxon>Teleostei</taxon>
        <taxon>Neoteleostei</taxon>
        <taxon>Acanthomorphata</taxon>
        <taxon>Carangaria</taxon>
        <taxon>Pleuronectiformes</taxon>
        <taxon>Pleuronectoidei</taxon>
        <taxon>Pleuronectidae</taxon>
        <taxon>Pleuronectes</taxon>
    </lineage>
</organism>
<evidence type="ECO:0000313" key="2">
    <source>
        <dbReference type="EMBL" id="CAB1452402.1"/>
    </source>
</evidence>
<proteinExistence type="predicted"/>
<sequence>MKIVNTAEYKHRVDEEKQTHAANYCAKREPQWESMAELMRMSHRPHGDWASDITAALSVERKQFLTKVLHRLIEERAGGLTAKQIMRDVSRETGGMKSRPEGEGLVRRPVRIRTGSRASNHDKLPVSGASVGLVTLLMRRPSRHKSSPPASRTLQPPQSLDTTLDNVRRPRMGGLLVENYFNAAEGMSITVEMIGSLGRERGGRHEPNRP</sequence>
<reference evidence="2" key="1">
    <citation type="submission" date="2020-03" db="EMBL/GenBank/DDBJ databases">
        <authorList>
            <person name="Weist P."/>
        </authorList>
    </citation>
    <scope>NUCLEOTIDE SEQUENCE</scope>
</reference>
<evidence type="ECO:0000313" key="3">
    <source>
        <dbReference type="Proteomes" id="UP001153269"/>
    </source>
</evidence>
<dbReference type="AlphaFoldDB" id="A0A9N7Z791"/>
<keyword evidence="3" id="KW-1185">Reference proteome</keyword>
<gene>
    <name evidence="2" type="ORF">PLEPLA_LOCUS40142</name>
</gene>
<dbReference type="EMBL" id="CADEAL010004126">
    <property type="protein sequence ID" value="CAB1452402.1"/>
    <property type="molecule type" value="Genomic_DNA"/>
</dbReference>
<name>A0A9N7Z791_PLEPL</name>
<comment type="caution">
    <text evidence="2">The sequence shown here is derived from an EMBL/GenBank/DDBJ whole genome shotgun (WGS) entry which is preliminary data.</text>
</comment>
<feature type="region of interest" description="Disordered" evidence="1">
    <location>
        <begin position="92"/>
        <end position="125"/>
    </location>
</feature>
<evidence type="ECO:0000256" key="1">
    <source>
        <dbReference type="SAM" id="MobiDB-lite"/>
    </source>
</evidence>
<protein>
    <submittedName>
        <fullName evidence="2">Uncharacterized protein</fullName>
    </submittedName>
</protein>
<feature type="region of interest" description="Disordered" evidence="1">
    <location>
        <begin position="141"/>
        <end position="165"/>
    </location>
</feature>
<feature type="compositionally biased region" description="Polar residues" evidence="1">
    <location>
        <begin position="148"/>
        <end position="165"/>
    </location>
</feature>